<gene>
    <name evidence="2" type="ORF">EHYA_03887</name>
</gene>
<dbReference type="RefSeq" id="WP_126638254.1">
    <property type="nucleotide sequence ID" value="NZ_BIFH01000019.1"/>
</dbReference>
<dbReference type="InterPro" id="IPR002575">
    <property type="entry name" value="Aminoglycoside_PTrfase"/>
</dbReference>
<protein>
    <recommendedName>
        <fullName evidence="1">Aminoglycoside phosphotransferase domain-containing protein</fullName>
    </recommendedName>
</protein>
<dbReference type="Pfam" id="PF01636">
    <property type="entry name" value="APH"/>
    <property type="match status" value="1"/>
</dbReference>
<name>A0A401YNL6_9ACTN</name>
<reference evidence="2 3" key="1">
    <citation type="submission" date="2018-12" db="EMBL/GenBank/DDBJ databases">
        <title>Draft genome sequence of Embleya hyalina NBRC 13850T.</title>
        <authorList>
            <person name="Komaki H."/>
            <person name="Hosoyama A."/>
            <person name="Kimura A."/>
            <person name="Ichikawa N."/>
            <person name="Tamura T."/>
        </authorList>
    </citation>
    <scope>NUCLEOTIDE SEQUENCE [LARGE SCALE GENOMIC DNA]</scope>
    <source>
        <strain evidence="2 3">NBRC 13850</strain>
    </source>
</reference>
<dbReference type="Gene3D" id="3.90.1200.10">
    <property type="match status" value="1"/>
</dbReference>
<evidence type="ECO:0000259" key="1">
    <source>
        <dbReference type="Pfam" id="PF01636"/>
    </source>
</evidence>
<dbReference type="EMBL" id="BIFH01000019">
    <property type="protein sequence ID" value="GCD96203.1"/>
    <property type="molecule type" value="Genomic_DNA"/>
</dbReference>
<accession>A0A401YNL6</accession>
<dbReference type="Proteomes" id="UP000286931">
    <property type="component" value="Unassembled WGS sequence"/>
</dbReference>
<keyword evidence="3" id="KW-1185">Reference proteome</keyword>
<proteinExistence type="predicted"/>
<sequence length="83" mass="9011">MTLCHTDFNPENVLVTAERAVLVDWGWAVRGPAWLDPALVVVRLIATGGQSPAAAQAWAARLPAWRGVPDRVIGDFAEAEARY</sequence>
<evidence type="ECO:0000313" key="3">
    <source>
        <dbReference type="Proteomes" id="UP000286931"/>
    </source>
</evidence>
<dbReference type="OrthoDB" id="2570531at2"/>
<comment type="caution">
    <text evidence="2">The sequence shown here is derived from an EMBL/GenBank/DDBJ whole genome shotgun (WGS) entry which is preliminary data.</text>
</comment>
<dbReference type="InterPro" id="IPR011009">
    <property type="entry name" value="Kinase-like_dom_sf"/>
</dbReference>
<dbReference type="AlphaFoldDB" id="A0A401YNL6"/>
<dbReference type="SUPFAM" id="SSF56112">
    <property type="entry name" value="Protein kinase-like (PK-like)"/>
    <property type="match status" value="1"/>
</dbReference>
<evidence type="ECO:0000313" key="2">
    <source>
        <dbReference type="EMBL" id="GCD96203.1"/>
    </source>
</evidence>
<organism evidence="2 3">
    <name type="scientific">Embleya hyalina</name>
    <dbReference type="NCBI Taxonomy" id="516124"/>
    <lineage>
        <taxon>Bacteria</taxon>
        <taxon>Bacillati</taxon>
        <taxon>Actinomycetota</taxon>
        <taxon>Actinomycetes</taxon>
        <taxon>Kitasatosporales</taxon>
        <taxon>Streptomycetaceae</taxon>
        <taxon>Embleya</taxon>
    </lineage>
</organism>
<feature type="domain" description="Aminoglycoside phosphotransferase" evidence="1">
    <location>
        <begin position="2"/>
        <end position="67"/>
    </location>
</feature>